<reference evidence="1" key="1">
    <citation type="submission" date="2016-10" db="EMBL/GenBank/DDBJ databases">
        <title>Sequence of Gallionella enrichment culture.</title>
        <authorList>
            <person name="Poehlein A."/>
            <person name="Muehling M."/>
            <person name="Daniel R."/>
        </authorList>
    </citation>
    <scope>NUCLEOTIDE SEQUENCE</scope>
</reference>
<gene>
    <name evidence="1" type="ORF">GALL_491910</name>
</gene>
<sequence length="144" mass="15216">MAHQLARFGARGAVAHAIDHVVETGLEQAQQIGTGVAAAALRCLVIATKLSLEHTVHALDLLLFTQLLAVVGCTRTGSAAMLTWFGLEFDLGVNAATRTLEEEVCAFAASQFAFCTNKTSHLDILSILPCLALHGSPESTGQWS</sequence>
<dbReference type="EMBL" id="MLJW01004857">
    <property type="protein sequence ID" value="OIQ69207.1"/>
    <property type="molecule type" value="Genomic_DNA"/>
</dbReference>
<dbReference type="AlphaFoldDB" id="A0A1J5PN69"/>
<organism evidence="1">
    <name type="scientific">mine drainage metagenome</name>
    <dbReference type="NCBI Taxonomy" id="410659"/>
    <lineage>
        <taxon>unclassified sequences</taxon>
        <taxon>metagenomes</taxon>
        <taxon>ecological metagenomes</taxon>
    </lineage>
</organism>
<proteinExistence type="predicted"/>
<comment type="caution">
    <text evidence="1">The sequence shown here is derived from an EMBL/GenBank/DDBJ whole genome shotgun (WGS) entry which is preliminary data.</text>
</comment>
<evidence type="ECO:0000313" key="1">
    <source>
        <dbReference type="EMBL" id="OIQ69207.1"/>
    </source>
</evidence>
<name>A0A1J5PN69_9ZZZZ</name>
<protein>
    <submittedName>
        <fullName evidence="1">Uncharacterized protein</fullName>
    </submittedName>
</protein>
<accession>A0A1J5PN69</accession>